<accession>A0AAN6G527</accession>
<dbReference type="EMBL" id="JAPDMQ010001138">
    <property type="protein sequence ID" value="KAK0518893.1"/>
    <property type="molecule type" value="Genomic_DNA"/>
</dbReference>
<keyword evidence="4" id="KW-1185">Reference proteome</keyword>
<feature type="coiled-coil region" evidence="1">
    <location>
        <begin position="171"/>
        <end position="205"/>
    </location>
</feature>
<feature type="region of interest" description="Disordered" evidence="2">
    <location>
        <begin position="712"/>
        <end position="738"/>
    </location>
</feature>
<name>A0AAN6G527_9BASI</name>
<proteinExistence type="predicted"/>
<evidence type="ECO:0000313" key="3">
    <source>
        <dbReference type="EMBL" id="KAK0518893.1"/>
    </source>
</evidence>
<reference evidence="3" key="1">
    <citation type="journal article" date="2023" name="PhytoFront">
        <title>Draft Genome Resources of Seven Strains of Tilletia horrida, Causal Agent of Kernel Smut of Rice.</title>
        <authorList>
            <person name="Khanal S."/>
            <person name="Antony Babu S."/>
            <person name="Zhou X.G."/>
        </authorList>
    </citation>
    <scope>NUCLEOTIDE SEQUENCE</scope>
    <source>
        <strain evidence="3">TX3</strain>
    </source>
</reference>
<dbReference type="Proteomes" id="UP001176521">
    <property type="component" value="Unassembled WGS sequence"/>
</dbReference>
<feature type="region of interest" description="Disordered" evidence="2">
    <location>
        <begin position="340"/>
        <end position="368"/>
    </location>
</feature>
<sequence length="738" mass="77997">MSNINQPSGARPVGDPLASPYLVSRAVPNSSTAAVQASAGLGAAASANLGGVPALPVHHRALVLANLGQPRSLSRPARPATQIHSASSAFTVKTASRPAISQVSAVTSPAPSSITHALVAASGSTPKPASATSPASAFTRSPVRAPSSGKPAKERLEVWVHPDRRGRIEITNVLKERILALEAQVATLKSQLDGLVADKTELEQQALTREGRFRSDLALVETERNRLVTKTAELEASNLALRAANAGLEDEAAGLRCGTALLSGSAALSEDEAATLRSGTALPSGSAASSDSQASSAVVDAQVALGKSYSHRAVVGPNTPSFASTGLYTVRHARHADAGPGGVVKYEIHDNSAPSSNDRSGPSSASTPDSNALGLFYASVYEGEALTAVVSHQHGVRPGSAGPFNTKPTRQPASPESPPAEQHATAPRWLPPLLGSPRWVAPSTSFPQYQRARSLARRLDAPDMFGRDREVMLHMLKRYAPGAQEAPFLAFVNERCIDRCAALEELGDMLIDQQSRVIQLREDSLRCQTKLLLDSERSVLVAERLVKSNQDLRRAQRRLASCTCAASHDIATSTASSSEEDSSVRTRTRMDMLVDAFNLASERLVKTVAYIQEAGLLSAAVGSALPLLPEGVGLQPYTVQSTPGRRGALELPTASSAASSSAFALVDEELEEMLLRTIRHIDDKELPSAMVLSVEQMQSRLVSHAYARSAGSALMRPPPLPETNLCPAVSDRKRPRQD</sequence>
<dbReference type="AlphaFoldDB" id="A0AAN6G527"/>
<gene>
    <name evidence="3" type="ORF">OC842_007639</name>
</gene>
<feature type="region of interest" description="Disordered" evidence="2">
    <location>
        <begin position="123"/>
        <end position="150"/>
    </location>
</feature>
<comment type="caution">
    <text evidence="3">The sequence shown here is derived from an EMBL/GenBank/DDBJ whole genome shotgun (WGS) entry which is preliminary data.</text>
</comment>
<keyword evidence="1" id="KW-0175">Coiled coil</keyword>
<evidence type="ECO:0000313" key="4">
    <source>
        <dbReference type="Proteomes" id="UP001176521"/>
    </source>
</evidence>
<evidence type="ECO:0000256" key="2">
    <source>
        <dbReference type="SAM" id="MobiDB-lite"/>
    </source>
</evidence>
<organism evidence="3 4">
    <name type="scientific">Tilletia horrida</name>
    <dbReference type="NCBI Taxonomy" id="155126"/>
    <lineage>
        <taxon>Eukaryota</taxon>
        <taxon>Fungi</taxon>
        <taxon>Dikarya</taxon>
        <taxon>Basidiomycota</taxon>
        <taxon>Ustilaginomycotina</taxon>
        <taxon>Exobasidiomycetes</taxon>
        <taxon>Tilletiales</taxon>
        <taxon>Tilletiaceae</taxon>
        <taxon>Tilletia</taxon>
    </lineage>
</organism>
<feature type="compositionally biased region" description="Polar residues" evidence="2">
    <location>
        <begin position="352"/>
        <end position="368"/>
    </location>
</feature>
<feature type="region of interest" description="Disordered" evidence="2">
    <location>
        <begin position="394"/>
        <end position="428"/>
    </location>
</feature>
<feature type="region of interest" description="Disordered" evidence="2">
    <location>
        <begin position="1"/>
        <end position="20"/>
    </location>
</feature>
<feature type="compositionally biased region" description="Low complexity" evidence="2">
    <location>
        <begin position="123"/>
        <end position="142"/>
    </location>
</feature>
<protein>
    <submittedName>
        <fullName evidence="3">Uncharacterized protein</fullName>
    </submittedName>
</protein>
<evidence type="ECO:0000256" key="1">
    <source>
        <dbReference type="SAM" id="Coils"/>
    </source>
</evidence>